<dbReference type="Proteomes" id="UP001054837">
    <property type="component" value="Unassembled WGS sequence"/>
</dbReference>
<proteinExistence type="predicted"/>
<gene>
    <name evidence="2" type="ORF">CDAR_485941</name>
</gene>
<accession>A0AAV4WK72</accession>
<evidence type="ECO:0000313" key="2">
    <source>
        <dbReference type="EMBL" id="GIY82678.1"/>
    </source>
</evidence>
<sequence>MQDSAGEISVAPVFLGRRESDGGFREKNDAPVARRESQRPGGGDEFWGRMSNVQETRESRATSARDFYSRFRPRTKINKLLFSTK</sequence>
<dbReference type="AlphaFoldDB" id="A0AAV4WK72"/>
<reference evidence="2 3" key="1">
    <citation type="submission" date="2021-06" db="EMBL/GenBank/DDBJ databases">
        <title>Caerostris darwini draft genome.</title>
        <authorList>
            <person name="Kono N."/>
            <person name="Arakawa K."/>
        </authorList>
    </citation>
    <scope>NUCLEOTIDE SEQUENCE [LARGE SCALE GENOMIC DNA]</scope>
</reference>
<organism evidence="2 3">
    <name type="scientific">Caerostris darwini</name>
    <dbReference type="NCBI Taxonomy" id="1538125"/>
    <lineage>
        <taxon>Eukaryota</taxon>
        <taxon>Metazoa</taxon>
        <taxon>Ecdysozoa</taxon>
        <taxon>Arthropoda</taxon>
        <taxon>Chelicerata</taxon>
        <taxon>Arachnida</taxon>
        <taxon>Araneae</taxon>
        <taxon>Araneomorphae</taxon>
        <taxon>Entelegynae</taxon>
        <taxon>Araneoidea</taxon>
        <taxon>Araneidae</taxon>
        <taxon>Caerostris</taxon>
    </lineage>
</organism>
<feature type="region of interest" description="Disordered" evidence="1">
    <location>
        <begin position="19"/>
        <end position="64"/>
    </location>
</feature>
<name>A0AAV4WK72_9ARAC</name>
<keyword evidence="3" id="KW-1185">Reference proteome</keyword>
<evidence type="ECO:0000313" key="3">
    <source>
        <dbReference type="Proteomes" id="UP001054837"/>
    </source>
</evidence>
<feature type="compositionally biased region" description="Basic and acidic residues" evidence="1">
    <location>
        <begin position="19"/>
        <end position="38"/>
    </location>
</feature>
<protein>
    <submittedName>
        <fullName evidence="2">Uncharacterized protein</fullName>
    </submittedName>
</protein>
<comment type="caution">
    <text evidence="2">The sequence shown here is derived from an EMBL/GenBank/DDBJ whole genome shotgun (WGS) entry which is preliminary data.</text>
</comment>
<evidence type="ECO:0000256" key="1">
    <source>
        <dbReference type="SAM" id="MobiDB-lite"/>
    </source>
</evidence>
<dbReference type="EMBL" id="BPLQ01014730">
    <property type="protein sequence ID" value="GIY82678.1"/>
    <property type="molecule type" value="Genomic_DNA"/>
</dbReference>